<keyword evidence="4" id="KW-0255">Endonuclease</keyword>
<keyword evidence="4" id="KW-0378">Hydrolase</keyword>
<comment type="caution">
    <text evidence="4">The sequence shown here is derived from an EMBL/GenBank/DDBJ whole genome shotgun (WGS) entry which is preliminary data.</text>
</comment>
<name>A0A6M1LQ96_9PROT</name>
<evidence type="ECO:0000313" key="4">
    <source>
        <dbReference type="EMBL" id="NGM22576.1"/>
    </source>
</evidence>
<dbReference type="RefSeq" id="WP_164696483.1">
    <property type="nucleotide sequence ID" value="NZ_JAAIKB010000010.1"/>
</dbReference>
<evidence type="ECO:0000256" key="1">
    <source>
        <dbReference type="ARBA" id="ARBA00022747"/>
    </source>
</evidence>
<dbReference type="SUPFAM" id="SSF116734">
    <property type="entry name" value="DNA methylase specificity domain"/>
    <property type="match status" value="1"/>
</dbReference>
<reference evidence="4 5" key="1">
    <citation type="submission" date="2020-02" db="EMBL/GenBank/DDBJ databases">
        <authorList>
            <person name="Kim H.M."/>
            <person name="Jeon C.O."/>
        </authorList>
    </citation>
    <scope>NUCLEOTIDE SEQUENCE [LARGE SCALE GENOMIC DNA]</scope>
    <source>
        <strain evidence="4 5">PeD5</strain>
    </source>
</reference>
<dbReference type="EMBL" id="JAAIKB010000010">
    <property type="protein sequence ID" value="NGM22576.1"/>
    <property type="molecule type" value="Genomic_DNA"/>
</dbReference>
<keyword evidence="5" id="KW-1185">Reference proteome</keyword>
<dbReference type="GO" id="GO:0004519">
    <property type="term" value="F:endonuclease activity"/>
    <property type="evidence" value="ECO:0007669"/>
    <property type="project" value="UniProtKB-KW"/>
</dbReference>
<keyword evidence="4" id="KW-0540">Nuclease</keyword>
<sequence length="156" mass="16566">MVRFEEPTLFPDKVMCARPLPGFADLAEYLEIALNAGPSRAYIARNIRTTAGQKGIAGSSIRACPVPLPPRSELAAIIAAVREAQAEATALPPDAFADQLRQSILHAAFTGRLVPQDPADEPAAALLARLRATPAAARRPRARRTATQPDLIGIPA</sequence>
<keyword evidence="2" id="KW-0238">DNA-binding</keyword>
<dbReference type="PANTHER" id="PTHR43140:SF1">
    <property type="entry name" value="TYPE I RESTRICTION ENZYME ECOKI SPECIFICITY SUBUNIT"/>
    <property type="match status" value="1"/>
</dbReference>
<gene>
    <name evidence="4" type="ORF">G3576_21350</name>
</gene>
<dbReference type="Gene3D" id="3.90.220.20">
    <property type="entry name" value="DNA methylase specificity domains"/>
    <property type="match status" value="1"/>
</dbReference>
<evidence type="ECO:0000256" key="2">
    <source>
        <dbReference type="ARBA" id="ARBA00023125"/>
    </source>
</evidence>
<organism evidence="4 5">
    <name type="scientific">Falsiroseomonas algicola</name>
    <dbReference type="NCBI Taxonomy" id="2716930"/>
    <lineage>
        <taxon>Bacteria</taxon>
        <taxon>Pseudomonadati</taxon>
        <taxon>Pseudomonadota</taxon>
        <taxon>Alphaproteobacteria</taxon>
        <taxon>Acetobacterales</taxon>
        <taxon>Roseomonadaceae</taxon>
        <taxon>Falsiroseomonas</taxon>
    </lineage>
</organism>
<dbReference type="AlphaFoldDB" id="A0A6M1LQ96"/>
<keyword evidence="1" id="KW-0680">Restriction system</keyword>
<dbReference type="GO" id="GO:0009307">
    <property type="term" value="P:DNA restriction-modification system"/>
    <property type="evidence" value="ECO:0007669"/>
    <property type="project" value="UniProtKB-KW"/>
</dbReference>
<dbReference type="InterPro" id="IPR051212">
    <property type="entry name" value="Type-I_RE_S_subunit"/>
</dbReference>
<evidence type="ECO:0000256" key="3">
    <source>
        <dbReference type="SAM" id="MobiDB-lite"/>
    </source>
</evidence>
<proteinExistence type="predicted"/>
<feature type="region of interest" description="Disordered" evidence="3">
    <location>
        <begin position="136"/>
        <end position="156"/>
    </location>
</feature>
<accession>A0A6M1LQ96</accession>
<dbReference type="GO" id="GO:0003677">
    <property type="term" value="F:DNA binding"/>
    <property type="evidence" value="ECO:0007669"/>
    <property type="project" value="UniProtKB-KW"/>
</dbReference>
<dbReference type="Proteomes" id="UP000475385">
    <property type="component" value="Unassembled WGS sequence"/>
</dbReference>
<reference evidence="4 5" key="2">
    <citation type="submission" date="2020-03" db="EMBL/GenBank/DDBJ databases">
        <title>Roseomonas stagni sp. nov., isolated from pond water in Japan.</title>
        <authorList>
            <person name="Furuhata K."/>
            <person name="Miyamoto H."/>
            <person name="Goto K."/>
        </authorList>
    </citation>
    <scope>NUCLEOTIDE SEQUENCE [LARGE SCALE GENOMIC DNA]</scope>
    <source>
        <strain evidence="4 5">PeD5</strain>
    </source>
</reference>
<protein>
    <submittedName>
        <fullName evidence="4">Restriction endonuclease subunit S</fullName>
    </submittedName>
</protein>
<dbReference type="PANTHER" id="PTHR43140">
    <property type="entry name" value="TYPE-1 RESTRICTION ENZYME ECOKI SPECIFICITY PROTEIN"/>
    <property type="match status" value="1"/>
</dbReference>
<dbReference type="InterPro" id="IPR044946">
    <property type="entry name" value="Restrct_endonuc_typeI_TRD_sf"/>
</dbReference>
<evidence type="ECO:0000313" key="5">
    <source>
        <dbReference type="Proteomes" id="UP000475385"/>
    </source>
</evidence>